<sequence length="734" mass="82002">MASRSPAELLVAVDRAGQAVERLERKLQIYFQSKRSGGGECDVQAEDLERGVYRVRFQAEGAKRRVQASEYHFINCNDHTLRVRILQDSKGMNSAAKSFSQSLTSPRSASSTKQSQNSFEKTQLSEKYTDNPAASITKKIFLRVSATLNTDLFTKEERDEVVNLWPTLNIEKCSKELGVEKVTGDYGDVEKLHHHFEMLLAKSRGFAESGHHQRQNSLEKMTMKDQNDGRGNEVEESSNMEVPSAILEYFNHVCKGEVKDLEERFSVKLTSVEDGSGMASVQFACAGSFSFIEKAQQTFVTAFQRVAADLKQEIIPLADHHQVIKTSEMLNANFKSILIKPQERKLLIRGPAGDLSAAKELIKKMDAESITKKPEVRFPKTGVVVDADMFEFLEPRLAAKIQFINQAYGMQMEKKKCLNSQNIHIIFKPATKMTNPDLTSKAYEAFVKDYQKALETPTEKAILLKLSLDLWKKVHEFFVHLQKENPRVTLTKMEDRMIVSGLPEHVFSAEKHILQFLYTGSRSPPADMSSHIHTAKAGTSSGASLGHNNGQNGHLFPSGNPSSIKAAKAEPEEEEKCSICMDKIDQKEVLSKCKHAFCRNCIQAAMKYKPVCPVCNMTYGKIEGNQPPGNMSVSKTHTSLPGYWGVGTITIVYHIPGGTQQENHPNPGRRYHGAARTAYLPDNSEGNEILKLLQRAFDQKLIFTVGQSRTTGMNDVVTWNDIHHKTSTHGGANG</sequence>
<dbReference type="Proteomes" id="UP000827872">
    <property type="component" value="Linkage Group LG02"/>
</dbReference>
<proteinExistence type="predicted"/>
<accession>A0ACB8G2K1</accession>
<evidence type="ECO:0000313" key="2">
    <source>
        <dbReference type="Proteomes" id="UP000827872"/>
    </source>
</evidence>
<comment type="caution">
    <text evidence="1">The sequence shown here is derived from an EMBL/GenBank/DDBJ whole genome shotgun (WGS) entry which is preliminary data.</text>
</comment>
<evidence type="ECO:0000313" key="1">
    <source>
        <dbReference type="EMBL" id="KAH8013392.1"/>
    </source>
</evidence>
<gene>
    <name evidence="1" type="ORF">K3G42_018508</name>
</gene>
<dbReference type="EMBL" id="CM037615">
    <property type="protein sequence ID" value="KAH8013392.1"/>
    <property type="molecule type" value="Genomic_DNA"/>
</dbReference>
<protein>
    <submittedName>
        <fullName evidence="1">Uncharacterized protein</fullName>
    </submittedName>
</protein>
<organism evidence="1 2">
    <name type="scientific">Sphaerodactylus townsendi</name>
    <dbReference type="NCBI Taxonomy" id="933632"/>
    <lineage>
        <taxon>Eukaryota</taxon>
        <taxon>Metazoa</taxon>
        <taxon>Chordata</taxon>
        <taxon>Craniata</taxon>
        <taxon>Vertebrata</taxon>
        <taxon>Euteleostomi</taxon>
        <taxon>Lepidosauria</taxon>
        <taxon>Squamata</taxon>
        <taxon>Bifurcata</taxon>
        <taxon>Gekkota</taxon>
        <taxon>Sphaerodactylidae</taxon>
        <taxon>Sphaerodactylus</taxon>
    </lineage>
</organism>
<keyword evidence="2" id="KW-1185">Reference proteome</keyword>
<name>A0ACB8G2K1_9SAUR</name>
<reference evidence="1" key="1">
    <citation type="submission" date="2021-08" db="EMBL/GenBank/DDBJ databases">
        <title>The first chromosome-level gecko genome reveals the dynamic sex chromosomes of Neotropical dwarf geckos (Sphaerodactylidae: Sphaerodactylus).</title>
        <authorList>
            <person name="Pinto B.J."/>
            <person name="Keating S.E."/>
            <person name="Gamble T."/>
        </authorList>
    </citation>
    <scope>NUCLEOTIDE SEQUENCE</scope>
    <source>
        <strain evidence="1">TG3544</strain>
    </source>
</reference>